<protein>
    <submittedName>
        <fullName evidence="1">Uncharacterized protein</fullName>
    </submittedName>
</protein>
<dbReference type="Proteomes" id="UP001629536">
    <property type="component" value="Unassembled WGS sequence"/>
</dbReference>
<keyword evidence="2" id="KW-1185">Reference proteome</keyword>
<name>A0ABW9F7C6_9FIRM</name>
<proteinExistence type="predicted"/>
<organism evidence="1 2">
    <name type="scientific">Helcococcus bovis</name>
    <dbReference type="NCBI Taxonomy" id="3153252"/>
    <lineage>
        <taxon>Bacteria</taxon>
        <taxon>Bacillati</taxon>
        <taxon>Bacillota</taxon>
        <taxon>Tissierellia</taxon>
        <taxon>Tissierellales</taxon>
        <taxon>Peptoniphilaceae</taxon>
        <taxon>Helcococcus</taxon>
    </lineage>
</organism>
<dbReference type="RefSeq" id="WP_408126659.1">
    <property type="nucleotide sequence ID" value="NZ_JBFNFH010000011.1"/>
</dbReference>
<accession>A0ABW9F7C6</accession>
<comment type="caution">
    <text evidence="1">The sequence shown here is derived from an EMBL/GenBank/DDBJ whole genome shotgun (WGS) entry which is preliminary data.</text>
</comment>
<gene>
    <name evidence="1" type="ORF">ABGF40_05155</name>
</gene>
<evidence type="ECO:0000313" key="2">
    <source>
        <dbReference type="Proteomes" id="UP001629536"/>
    </source>
</evidence>
<evidence type="ECO:0000313" key="1">
    <source>
        <dbReference type="EMBL" id="MFM1525058.1"/>
    </source>
</evidence>
<dbReference type="EMBL" id="JBFNFH010000011">
    <property type="protein sequence ID" value="MFM1525058.1"/>
    <property type="molecule type" value="Genomic_DNA"/>
</dbReference>
<sequence length="65" mass="7538">MKGKKEKVQEDNKKYGAEVNVEKVEKDAKVIVTIDLNKITEEQAKEFFNDIKVKHKDGKALYKDI</sequence>
<reference evidence="1 2" key="1">
    <citation type="journal article" date="2024" name="Front. Microbiol.">
        <title>Pangenomic and biochemical analyses of Helcococcus ovis reveal widespread tetracycline resistance and a novel bacterial species, Helcococcus bovis.</title>
        <authorList>
            <person name="Cunha F."/>
            <person name="Zhai Y."/>
            <person name="Casaro S."/>
            <person name="Jones K.L."/>
            <person name="Hernandez M."/>
            <person name="Bisinotto R.S."/>
            <person name="Kariyawasam S."/>
            <person name="Brown M.B."/>
            <person name="Phillips A."/>
            <person name="Jeong K.C."/>
            <person name="Galvao K.N."/>
        </authorList>
    </citation>
    <scope>NUCLEOTIDE SEQUENCE [LARGE SCALE GENOMIC DNA]</scope>
    <source>
        <strain evidence="1 2">KG197</strain>
    </source>
</reference>